<reference evidence="3" key="1">
    <citation type="submission" date="2010-08" db="EMBL/GenBank/DDBJ databases">
        <title>Complete sequence of Fibrobacter succinogenes subsp. succinogenes S85.</title>
        <authorList>
            <person name="Durkin A.S."/>
            <person name="Nelson K.E."/>
            <person name="Morrison M."/>
            <person name="Forsberg C.W."/>
            <person name="Wilson D.B."/>
            <person name="Russell J.B."/>
            <person name="Cann I.K.O."/>
            <person name="Mackie R.I."/>
            <person name="White B.A."/>
        </authorList>
    </citation>
    <scope>NUCLEOTIDE SEQUENCE [LARGE SCALE GENOMIC DNA]</scope>
    <source>
        <strain evidence="3">ATCC 19169 / S85</strain>
    </source>
</reference>
<dbReference type="STRING" id="59374.FSU_1658"/>
<evidence type="ECO:0008006" key="4">
    <source>
        <dbReference type="Google" id="ProtNLM"/>
    </source>
</evidence>
<gene>
    <name evidence="2" type="ordered locus">FSU_1658</name>
</gene>
<feature type="signal peptide" evidence="1">
    <location>
        <begin position="1"/>
        <end position="34"/>
    </location>
</feature>
<name>D9SAT7_FIBSS</name>
<feature type="chain" id="PRO_5003128047" description="Lipoprotein" evidence="1">
    <location>
        <begin position="35"/>
        <end position="184"/>
    </location>
</feature>
<dbReference type="HOGENOM" id="CLU_1466138_0_0_0"/>
<dbReference type="AlphaFoldDB" id="D9SAT7"/>
<dbReference type="KEGG" id="fsc:FSU_1658"/>
<organism evidence="2 3">
    <name type="scientific">Fibrobacter succinogenes (strain ATCC 19169 / S85)</name>
    <dbReference type="NCBI Taxonomy" id="59374"/>
    <lineage>
        <taxon>Bacteria</taxon>
        <taxon>Pseudomonadati</taxon>
        <taxon>Fibrobacterota</taxon>
        <taxon>Fibrobacteria</taxon>
        <taxon>Fibrobacterales</taxon>
        <taxon>Fibrobacteraceae</taxon>
        <taxon>Fibrobacter</taxon>
    </lineage>
</organism>
<dbReference type="Proteomes" id="UP000000517">
    <property type="component" value="Chromosome"/>
</dbReference>
<protein>
    <recommendedName>
        <fullName evidence="4">Lipoprotein</fullName>
    </recommendedName>
</protein>
<sequence>MKRCLKKSTTVQKKGFIMKKIQCLAIALLCSLFAACSDSNSTSTDQHEHFEAEGWNLYWPDRKLAYSVYQGKEDTSLETLRVNANCLSEHLTVKFLDDEKKEVSAPKDDEHTLGWSIGDESILDIEACGSWGFHLKGVKEGETTLTLKVKHHDHADARTPEIRVIVDKALKAEDCPFQDDDDDD</sequence>
<accession>D9SAT7</accession>
<proteinExistence type="predicted"/>
<evidence type="ECO:0000313" key="3">
    <source>
        <dbReference type="Proteomes" id="UP000000517"/>
    </source>
</evidence>
<dbReference type="EMBL" id="CP002158">
    <property type="protein sequence ID" value="ADL25588.1"/>
    <property type="molecule type" value="Genomic_DNA"/>
</dbReference>
<evidence type="ECO:0000256" key="1">
    <source>
        <dbReference type="SAM" id="SignalP"/>
    </source>
</evidence>
<keyword evidence="1" id="KW-0732">Signal</keyword>
<evidence type="ECO:0000313" key="2">
    <source>
        <dbReference type="EMBL" id="ADL25588.1"/>
    </source>
</evidence>
<dbReference type="eggNOG" id="ENOG5033DD0">
    <property type="taxonomic scope" value="Bacteria"/>
</dbReference>